<dbReference type="PANTHER" id="PTHR11695:SF648">
    <property type="entry name" value="ZINC-BINDING OXIDOREDUCTASE"/>
    <property type="match status" value="1"/>
</dbReference>
<feature type="region of interest" description="Disordered" evidence="1">
    <location>
        <begin position="293"/>
        <end position="312"/>
    </location>
</feature>
<dbReference type="Gene3D" id="3.40.50.720">
    <property type="entry name" value="NAD(P)-binding Rossmann-like Domain"/>
    <property type="match status" value="1"/>
</dbReference>
<protein>
    <submittedName>
        <fullName evidence="3">NADPH:quinone reductase-like Zn-dependent oxidoreductase</fullName>
    </submittedName>
</protein>
<dbReference type="InterPro" id="IPR050700">
    <property type="entry name" value="YIM1/Zinc_Alcohol_DH_Fams"/>
</dbReference>
<dbReference type="PROSITE" id="PS01162">
    <property type="entry name" value="QOR_ZETA_CRYSTAL"/>
    <property type="match status" value="1"/>
</dbReference>
<dbReference type="PANTHER" id="PTHR11695">
    <property type="entry name" value="ALCOHOL DEHYDROGENASE RELATED"/>
    <property type="match status" value="1"/>
</dbReference>
<sequence>MKAIVIEKYGNENEFKEVEMDRPVPKAGQVLIEVKAASVNPLDWKVREGYLKDRLPLRFPAILGWDAAGVIVETGSGVSAFKKGDAVFAKTETNENGTYADYTCIEEEKLAKMPERLSFSEAASVPLAGLTAWQVLNDVADVQDGDNVLILGGAGGVGSFAVQIAKHKGAYVAATASEENQGFLKSIGADRPIDYKKEDPADLLSDVDLIFDLVGGLTAEKALPALKEGGLLVSVAGNPDTEAARSRNIRTVYHSIEASGKQLQEISVLLQLDMIVPVVTEVLPMTAAGVKQAHQSSQEGHVRGKLVLNNQK</sequence>
<gene>
    <name evidence="3" type="ORF">ATL39_0694</name>
</gene>
<dbReference type="OrthoDB" id="9792162at2"/>
<reference evidence="3 4" key="1">
    <citation type="submission" date="2018-09" db="EMBL/GenBank/DDBJ databases">
        <title>Genomic Encyclopedia of Archaeal and Bacterial Type Strains, Phase II (KMG-II): from individual species to whole genera.</title>
        <authorList>
            <person name="Goeker M."/>
        </authorList>
    </citation>
    <scope>NUCLEOTIDE SEQUENCE [LARGE SCALE GENOMIC DNA]</scope>
    <source>
        <strain evidence="3 4">DSM 17008</strain>
    </source>
</reference>
<keyword evidence="4" id="KW-1185">Reference proteome</keyword>
<dbReference type="GO" id="GO:0008270">
    <property type="term" value="F:zinc ion binding"/>
    <property type="evidence" value="ECO:0007669"/>
    <property type="project" value="InterPro"/>
</dbReference>
<dbReference type="RefSeq" id="WP_120191873.1">
    <property type="nucleotide sequence ID" value="NZ_RAPK01000006.1"/>
</dbReference>
<dbReference type="InterPro" id="IPR020843">
    <property type="entry name" value="ER"/>
</dbReference>
<comment type="caution">
    <text evidence="3">The sequence shown here is derived from an EMBL/GenBank/DDBJ whole genome shotgun (WGS) entry which is preliminary data.</text>
</comment>
<accession>A0A419V8R0</accession>
<dbReference type="InterPro" id="IPR013154">
    <property type="entry name" value="ADH-like_N"/>
</dbReference>
<feature type="domain" description="Enoyl reductase (ER)" evidence="2">
    <location>
        <begin position="10"/>
        <end position="308"/>
    </location>
</feature>
<dbReference type="InterPro" id="IPR002364">
    <property type="entry name" value="Quin_OxRdtase/zeta-crystal_CS"/>
</dbReference>
<dbReference type="InterPro" id="IPR011032">
    <property type="entry name" value="GroES-like_sf"/>
</dbReference>
<evidence type="ECO:0000313" key="3">
    <source>
        <dbReference type="EMBL" id="RKD76475.1"/>
    </source>
</evidence>
<evidence type="ECO:0000259" key="2">
    <source>
        <dbReference type="SMART" id="SM00829"/>
    </source>
</evidence>
<dbReference type="Pfam" id="PF08240">
    <property type="entry name" value="ADH_N"/>
    <property type="match status" value="1"/>
</dbReference>
<organism evidence="3 4">
    <name type="scientific">Sinobaca qinghaiensis</name>
    <dbReference type="NCBI Taxonomy" id="342944"/>
    <lineage>
        <taxon>Bacteria</taxon>
        <taxon>Bacillati</taxon>
        <taxon>Bacillota</taxon>
        <taxon>Bacilli</taxon>
        <taxon>Bacillales</taxon>
        <taxon>Sporolactobacillaceae</taxon>
        <taxon>Sinobaca</taxon>
    </lineage>
</organism>
<dbReference type="Proteomes" id="UP000285120">
    <property type="component" value="Unassembled WGS sequence"/>
</dbReference>
<evidence type="ECO:0000313" key="4">
    <source>
        <dbReference type="Proteomes" id="UP000285120"/>
    </source>
</evidence>
<dbReference type="SUPFAM" id="SSF50129">
    <property type="entry name" value="GroES-like"/>
    <property type="match status" value="1"/>
</dbReference>
<dbReference type="GO" id="GO:0016491">
    <property type="term" value="F:oxidoreductase activity"/>
    <property type="evidence" value="ECO:0007669"/>
    <property type="project" value="InterPro"/>
</dbReference>
<dbReference type="CDD" id="cd05289">
    <property type="entry name" value="MDR_like_2"/>
    <property type="match status" value="1"/>
</dbReference>
<dbReference type="SUPFAM" id="SSF51735">
    <property type="entry name" value="NAD(P)-binding Rossmann-fold domains"/>
    <property type="match status" value="1"/>
</dbReference>
<dbReference type="InterPro" id="IPR036291">
    <property type="entry name" value="NAD(P)-bd_dom_sf"/>
</dbReference>
<dbReference type="SMART" id="SM00829">
    <property type="entry name" value="PKS_ER"/>
    <property type="match status" value="1"/>
</dbReference>
<dbReference type="AlphaFoldDB" id="A0A419V8R0"/>
<dbReference type="EMBL" id="RAPK01000006">
    <property type="protein sequence ID" value="RKD76475.1"/>
    <property type="molecule type" value="Genomic_DNA"/>
</dbReference>
<name>A0A419V8R0_9BACL</name>
<dbReference type="Pfam" id="PF13602">
    <property type="entry name" value="ADH_zinc_N_2"/>
    <property type="match status" value="1"/>
</dbReference>
<evidence type="ECO:0000256" key="1">
    <source>
        <dbReference type="SAM" id="MobiDB-lite"/>
    </source>
</evidence>
<dbReference type="Gene3D" id="3.90.180.10">
    <property type="entry name" value="Medium-chain alcohol dehydrogenases, catalytic domain"/>
    <property type="match status" value="1"/>
</dbReference>
<proteinExistence type="predicted"/>